<dbReference type="Proteomes" id="UP000095283">
    <property type="component" value="Unplaced"/>
</dbReference>
<feature type="transmembrane region" description="Helical" evidence="3">
    <location>
        <begin position="57"/>
        <end position="81"/>
    </location>
</feature>
<dbReference type="PROSITE" id="PS51219">
    <property type="entry name" value="DPCK"/>
    <property type="match status" value="1"/>
</dbReference>
<keyword evidence="3" id="KW-1133">Transmembrane helix</keyword>
<dbReference type="CDD" id="cd02022">
    <property type="entry name" value="DPCK"/>
    <property type="match status" value="1"/>
</dbReference>
<dbReference type="SUPFAM" id="SSF52540">
    <property type="entry name" value="P-loop containing nucleoside triphosphate hydrolases"/>
    <property type="match status" value="1"/>
</dbReference>
<protein>
    <submittedName>
        <fullName evidence="5">Dephospho-CoA kinase</fullName>
    </submittedName>
</protein>
<dbReference type="InterPro" id="IPR001977">
    <property type="entry name" value="Depp_CoAkinase"/>
</dbReference>
<evidence type="ECO:0000256" key="1">
    <source>
        <dbReference type="ARBA" id="ARBA00022741"/>
    </source>
</evidence>
<dbReference type="GO" id="GO:0015937">
    <property type="term" value="P:coenzyme A biosynthetic process"/>
    <property type="evidence" value="ECO:0007669"/>
    <property type="project" value="InterPro"/>
</dbReference>
<dbReference type="InterPro" id="IPR027417">
    <property type="entry name" value="P-loop_NTPase"/>
</dbReference>
<sequence length="284" mass="32559">MEEDHYDTPWEFLARPTSMRLSAAEVRLPSSQIREGQSLHGFQLCPYFQIFVLRNLFAFHMAVVISIIDIYFILFYSYFYLNFFVSRAILGTLLKAPNIHKERSIRPYILGLCGGIASGKSNIARILSEQPGFEVNSFHYLLSKLFILNLQVIDCDKLAHSCYERSCELTKKIDERFEGVVKDGVVDRKALGKIVFGNQLFHCKENIKARLSELNNLIWPIIMEKVKDIIANSENDVIVIEAAAIVEAKWQGFMNELWTVFVPHDEAIQRVMSRDGLSKDEVSA</sequence>
<evidence type="ECO:0000313" key="4">
    <source>
        <dbReference type="Proteomes" id="UP000095283"/>
    </source>
</evidence>
<dbReference type="PANTHER" id="PTHR10695:SF46">
    <property type="entry name" value="BIFUNCTIONAL COENZYME A SYNTHASE-RELATED"/>
    <property type="match status" value="1"/>
</dbReference>
<evidence type="ECO:0000256" key="2">
    <source>
        <dbReference type="ARBA" id="ARBA00022840"/>
    </source>
</evidence>
<evidence type="ECO:0000313" key="5">
    <source>
        <dbReference type="WBParaSite" id="Hba_16033"/>
    </source>
</evidence>
<dbReference type="GO" id="GO:0004140">
    <property type="term" value="F:dephospho-CoA kinase activity"/>
    <property type="evidence" value="ECO:0007669"/>
    <property type="project" value="InterPro"/>
</dbReference>
<keyword evidence="2" id="KW-0067">ATP-binding</keyword>
<proteinExistence type="predicted"/>
<name>A0A1I7XE93_HETBA</name>
<keyword evidence="4" id="KW-1185">Reference proteome</keyword>
<dbReference type="GO" id="GO:0005524">
    <property type="term" value="F:ATP binding"/>
    <property type="evidence" value="ECO:0007669"/>
    <property type="project" value="UniProtKB-KW"/>
</dbReference>
<dbReference type="NCBIfam" id="TIGR00152">
    <property type="entry name" value="dephospho-CoA kinase"/>
    <property type="match status" value="1"/>
</dbReference>
<reference evidence="5" key="1">
    <citation type="submission" date="2016-11" db="UniProtKB">
        <authorList>
            <consortium name="WormBaseParasite"/>
        </authorList>
    </citation>
    <scope>IDENTIFICATION</scope>
</reference>
<dbReference type="Gene3D" id="3.40.50.300">
    <property type="entry name" value="P-loop containing nucleotide triphosphate hydrolases"/>
    <property type="match status" value="1"/>
</dbReference>
<dbReference type="Pfam" id="PF01121">
    <property type="entry name" value="CoaE"/>
    <property type="match status" value="1"/>
</dbReference>
<keyword evidence="1" id="KW-0547">Nucleotide-binding</keyword>
<accession>A0A1I7XE93</accession>
<organism evidence="4 5">
    <name type="scientific">Heterorhabditis bacteriophora</name>
    <name type="common">Entomopathogenic nematode worm</name>
    <dbReference type="NCBI Taxonomy" id="37862"/>
    <lineage>
        <taxon>Eukaryota</taxon>
        <taxon>Metazoa</taxon>
        <taxon>Ecdysozoa</taxon>
        <taxon>Nematoda</taxon>
        <taxon>Chromadorea</taxon>
        <taxon>Rhabditida</taxon>
        <taxon>Rhabditina</taxon>
        <taxon>Rhabditomorpha</taxon>
        <taxon>Strongyloidea</taxon>
        <taxon>Heterorhabditidae</taxon>
        <taxon>Heterorhabditis</taxon>
    </lineage>
</organism>
<keyword evidence="3" id="KW-0472">Membrane</keyword>
<dbReference type="PANTHER" id="PTHR10695">
    <property type="entry name" value="DEPHOSPHO-COA KINASE-RELATED"/>
    <property type="match status" value="1"/>
</dbReference>
<evidence type="ECO:0000256" key="3">
    <source>
        <dbReference type="SAM" id="Phobius"/>
    </source>
</evidence>
<dbReference type="WBParaSite" id="Hba_16033">
    <property type="protein sequence ID" value="Hba_16033"/>
    <property type="gene ID" value="Hba_16033"/>
</dbReference>
<dbReference type="AlphaFoldDB" id="A0A1I7XE93"/>
<keyword evidence="3" id="KW-0812">Transmembrane</keyword>